<keyword evidence="3 9" id="KW-0813">Transport</keyword>
<evidence type="ECO:0000256" key="5">
    <source>
        <dbReference type="ARBA" id="ARBA00022737"/>
    </source>
</evidence>
<keyword evidence="4 8" id="KW-0812">Transmembrane</keyword>
<feature type="repeat" description="Solcar" evidence="8">
    <location>
        <begin position="20"/>
        <end position="109"/>
    </location>
</feature>
<dbReference type="GO" id="GO:0006862">
    <property type="term" value="P:nucleotide transport"/>
    <property type="evidence" value="ECO:0007669"/>
    <property type="project" value="InterPro"/>
</dbReference>
<gene>
    <name evidence="10" type="ORF">ONB1V03_LOCUS6636</name>
</gene>
<evidence type="ECO:0000256" key="7">
    <source>
        <dbReference type="ARBA" id="ARBA00023136"/>
    </source>
</evidence>
<keyword evidence="7 8" id="KW-0472">Membrane</keyword>
<dbReference type="FunFam" id="1.50.40.10:FF:000090">
    <property type="entry name" value="Folate transporter 1, chloroplastic"/>
    <property type="match status" value="1"/>
</dbReference>
<evidence type="ECO:0000256" key="2">
    <source>
        <dbReference type="ARBA" id="ARBA00006375"/>
    </source>
</evidence>
<dbReference type="EMBL" id="CAJPVJ010003050">
    <property type="protein sequence ID" value="CAG2167124.1"/>
    <property type="molecule type" value="Genomic_DNA"/>
</dbReference>
<dbReference type="InterPro" id="IPR023395">
    <property type="entry name" value="MCP_dom_sf"/>
</dbReference>
<dbReference type="PROSITE" id="PS50920">
    <property type="entry name" value="SOLCAR"/>
    <property type="match status" value="3"/>
</dbReference>
<keyword evidence="6" id="KW-1133">Transmembrane helix</keyword>
<evidence type="ECO:0000256" key="3">
    <source>
        <dbReference type="ARBA" id="ARBA00022448"/>
    </source>
</evidence>
<organism evidence="10">
    <name type="scientific">Oppiella nova</name>
    <dbReference type="NCBI Taxonomy" id="334625"/>
    <lineage>
        <taxon>Eukaryota</taxon>
        <taxon>Metazoa</taxon>
        <taxon>Ecdysozoa</taxon>
        <taxon>Arthropoda</taxon>
        <taxon>Chelicerata</taxon>
        <taxon>Arachnida</taxon>
        <taxon>Acari</taxon>
        <taxon>Acariformes</taxon>
        <taxon>Sarcoptiformes</taxon>
        <taxon>Oribatida</taxon>
        <taxon>Brachypylina</taxon>
        <taxon>Oppioidea</taxon>
        <taxon>Oppiidae</taxon>
        <taxon>Oppiella</taxon>
    </lineage>
</organism>
<dbReference type="EMBL" id="OC917875">
    <property type="protein sequence ID" value="CAD7648196.1"/>
    <property type="molecule type" value="Genomic_DNA"/>
</dbReference>
<dbReference type="SUPFAM" id="SSF103506">
    <property type="entry name" value="Mitochondrial carrier"/>
    <property type="match status" value="1"/>
</dbReference>
<sequence>MDPIAHQLMQCWPGLPKVMHYLVDRERPGLPSPQWTPIAHVLCDNVFVFAVNDGQVSARPHYRGLVNAVSTIVREEGVKGLYKGVIPNCWGAGASWGFYFLFYNSIKSRMTGDDPNTQLGPGRHLLAAAMAGVITTTITNPIWVVKTQMCLQYSSVSEIQALPPSKRYTGMVDVLRRIYHYEGIPGLYRGYVPGILNVSHGALQFMAYEELKSYYIRRKQLETNAKLDTMAYLTCASLSKLFAATITYPYQLLRARLQDQHTQYKGLLDVIRRTWRLVDLSGYCKALVPNLMKVTPACALTFVAYEHSIHFLLTF</sequence>
<dbReference type="Pfam" id="PF00153">
    <property type="entry name" value="Mito_carr"/>
    <property type="match status" value="3"/>
</dbReference>
<evidence type="ECO:0008006" key="12">
    <source>
        <dbReference type="Google" id="ProtNLM"/>
    </source>
</evidence>
<reference evidence="10" key="1">
    <citation type="submission" date="2020-11" db="EMBL/GenBank/DDBJ databases">
        <authorList>
            <person name="Tran Van P."/>
        </authorList>
    </citation>
    <scope>NUCLEOTIDE SEQUENCE</scope>
</reference>
<proteinExistence type="inferred from homology"/>
<evidence type="ECO:0000313" key="11">
    <source>
        <dbReference type="Proteomes" id="UP000728032"/>
    </source>
</evidence>
<comment type="subcellular location">
    <subcellularLocation>
        <location evidence="1">Membrane</location>
        <topology evidence="1">Multi-pass membrane protein</topology>
    </subcellularLocation>
</comment>
<evidence type="ECO:0000256" key="9">
    <source>
        <dbReference type="RuleBase" id="RU000488"/>
    </source>
</evidence>
<dbReference type="GO" id="GO:0055085">
    <property type="term" value="P:transmembrane transport"/>
    <property type="evidence" value="ECO:0007669"/>
    <property type="project" value="InterPro"/>
</dbReference>
<dbReference type="GO" id="GO:0016020">
    <property type="term" value="C:membrane"/>
    <property type="evidence" value="ECO:0007669"/>
    <property type="project" value="UniProtKB-SubCell"/>
</dbReference>
<keyword evidence="5" id="KW-0677">Repeat</keyword>
<dbReference type="InterPro" id="IPR018108">
    <property type="entry name" value="MCP_transmembrane"/>
</dbReference>
<dbReference type="OrthoDB" id="428293at2759"/>
<name>A0A7R9QL21_9ACAR</name>
<feature type="repeat" description="Solcar" evidence="8">
    <location>
        <begin position="227"/>
        <end position="311"/>
    </location>
</feature>
<accession>A0A7R9QL21</accession>
<evidence type="ECO:0000256" key="1">
    <source>
        <dbReference type="ARBA" id="ARBA00004141"/>
    </source>
</evidence>
<dbReference type="Gene3D" id="1.50.40.10">
    <property type="entry name" value="Mitochondrial carrier domain"/>
    <property type="match status" value="1"/>
</dbReference>
<evidence type="ECO:0000256" key="6">
    <source>
        <dbReference type="ARBA" id="ARBA00022989"/>
    </source>
</evidence>
<dbReference type="InterPro" id="IPR044712">
    <property type="entry name" value="SLC25A32-like"/>
</dbReference>
<evidence type="ECO:0000256" key="4">
    <source>
        <dbReference type="ARBA" id="ARBA00022692"/>
    </source>
</evidence>
<evidence type="ECO:0000256" key="8">
    <source>
        <dbReference type="PROSITE-ProRule" id="PRU00282"/>
    </source>
</evidence>
<evidence type="ECO:0000313" key="10">
    <source>
        <dbReference type="EMBL" id="CAD7648196.1"/>
    </source>
</evidence>
<comment type="similarity">
    <text evidence="2 9">Belongs to the mitochondrial carrier (TC 2.A.29) family.</text>
</comment>
<feature type="repeat" description="Solcar" evidence="8">
    <location>
        <begin position="119"/>
        <end position="214"/>
    </location>
</feature>
<dbReference type="AlphaFoldDB" id="A0A7R9QL21"/>
<dbReference type="PANTHER" id="PTHR45683">
    <property type="entry name" value="MITOCHONDRIAL NICOTINAMIDE ADENINE DINUCLEOTIDE TRANSPORTER 1-RELATED-RELATED"/>
    <property type="match status" value="1"/>
</dbReference>
<dbReference type="Proteomes" id="UP000728032">
    <property type="component" value="Unassembled WGS sequence"/>
</dbReference>
<keyword evidence="11" id="KW-1185">Reference proteome</keyword>
<protein>
    <recommendedName>
        <fullName evidence="12">Mitochondrial folate transporter/carrier</fullName>
    </recommendedName>
</protein>